<keyword evidence="3" id="KW-1185">Reference proteome</keyword>
<name>A0A1L7CYX1_9CORY</name>
<feature type="region of interest" description="Disordered" evidence="1">
    <location>
        <begin position="46"/>
        <end position="69"/>
    </location>
</feature>
<evidence type="ECO:0000313" key="2">
    <source>
        <dbReference type="EMBL" id="APT91022.1"/>
    </source>
</evidence>
<dbReference type="KEGG" id="csph:CSPHI_08210"/>
<gene>
    <name evidence="2" type="ORF">CSPHI_08210</name>
</gene>
<proteinExistence type="predicted"/>
<dbReference type="Proteomes" id="UP000185469">
    <property type="component" value="Chromosome"/>
</dbReference>
<dbReference type="EMBL" id="CP009248">
    <property type="protein sequence ID" value="APT91022.1"/>
    <property type="molecule type" value="Genomic_DNA"/>
</dbReference>
<dbReference type="RefSeq" id="WP_075692351.1">
    <property type="nucleotide sequence ID" value="NZ_CP009248.1"/>
</dbReference>
<sequence>MGGEKWYYLLSTGEVVRGKLHGWDDRMGPYDTEAEARAALERVQARNAAADEWDEADDDWGEPARTSGD</sequence>
<evidence type="ECO:0000256" key="1">
    <source>
        <dbReference type="SAM" id="MobiDB-lite"/>
    </source>
</evidence>
<reference evidence="2 3" key="1">
    <citation type="submission" date="2014-08" db="EMBL/GenBank/DDBJ databases">
        <title>Complete genome sequence of Corynebacterium sphenisci CECT 5990(T) (=DSM 44792(T)), isolated from healthy wild penguins.</title>
        <authorList>
            <person name="Ruckert C."/>
            <person name="Albersmeier A."/>
            <person name="Winkler A."/>
            <person name="Kalinowski J."/>
        </authorList>
    </citation>
    <scope>NUCLEOTIDE SEQUENCE [LARGE SCALE GENOMIC DNA]</scope>
    <source>
        <strain evidence="2 3">DSM 44792</strain>
    </source>
</reference>
<protein>
    <recommendedName>
        <fullName evidence="4">SPOR domain-containing protein</fullName>
    </recommendedName>
</protein>
<organism evidence="2 3">
    <name type="scientific">Corynebacterium sphenisci DSM 44792</name>
    <dbReference type="NCBI Taxonomy" id="1437874"/>
    <lineage>
        <taxon>Bacteria</taxon>
        <taxon>Bacillati</taxon>
        <taxon>Actinomycetota</taxon>
        <taxon>Actinomycetes</taxon>
        <taxon>Mycobacteriales</taxon>
        <taxon>Corynebacteriaceae</taxon>
        <taxon>Corynebacterium</taxon>
    </lineage>
</organism>
<dbReference type="OrthoDB" id="3268477at2"/>
<feature type="compositionally biased region" description="Acidic residues" evidence="1">
    <location>
        <begin position="51"/>
        <end position="61"/>
    </location>
</feature>
<evidence type="ECO:0000313" key="3">
    <source>
        <dbReference type="Proteomes" id="UP000185469"/>
    </source>
</evidence>
<evidence type="ECO:0008006" key="4">
    <source>
        <dbReference type="Google" id="ProtNLM"/>
    </source>
</evidence>
<accession>A0A1L7CYX1</accession>
<dbReference type="AlphaFoldDB" id="A0A1L7CYX1"/>